<gene>
    <name evidence="3" type="ORF">KB449_05595</name>
</gene>
<dbReference type="RefSeq" id="WP_282907429.1">
    <property type="nucleotide sequence ID" value="NZ_JAGRPV010000001.1"/>
</dbReference>
<name>A0ABT6TDK7_9BACL</name>
<evidence type="ECO:0000313" key="3">
    <source>
        <dbReference type="EMBL" id="MDI4644425.1"/>
    </source>
</evidence>
<evidence type="ECO:0000259" key="2">
    <source>
        <dbReference type="PROSITE" id="PS51272"/>
    </source>
</evidence>
<dbReference type="InterPro" id="IPR001119">
    <property type="entry name" value="SLH_dom"/>
</dbReference>
<dbReference type="PROSITE" id="PS51272">
    <property type="entry name" value="SLH"/>
    <property type="match status" value="3"/>
</dbReference>
<feature type="domain" description="SLH" evidence="2">
    <location>
        <begin position="1391"/>
        <end position="1451"/>
    </location>
</feature>
<organism evidence="3 4">
    <name type="scientific">Cohnella hashimotonis</name>
    <dbReference type="NCBI Taxonomy" id="2826895"/>
    <lineage>
        <taxon>Bacteria</taxon>
        <taxon>Bacillati</taxon>
        <taxon>Bacillota</taxon>
        <taxon>Bacilli</taxon>
        <taxon>Bacillales</taxon>
        <taxon>Paenibacillaceae</taxon>
        <taxon>Cohnella</taxon>
    </lineage>
</organism>
<feature type="domain" description="SLH" evidence="2">
    <location>
        <begin position="1452"/>
        <end position="1515"/>
    </location>
</feature>
<dbReference type="Proteomes" id="UP001161691">
    <property type="component" value="Unassembled WGS sequence"/>
</dbReference>
<evidence type="ECO:0000256" key="1">
    <source>
        <dbReference type="SAM" id="MobiDB-lite"/>
    </source>
</evidence>
<keyword evidence="4" id="KW-1185">Reference proteome</keyword>
<proteinExistence type="predicted"/>
<evidence type="ECO:0000313" key="4">
    <source>
        <dbReference type="Proteomes" id="UP001161691"/>
    </source>
</evidence>
<dbReference type="NCBIfam" id="NF012200">
    <property type="entry name" value="choice_anch_D"/>
    <property type="match status" value="3"/>
</dbReference>
<dbReference type="Pfam" id="PF00395">
    <property type="entry name" value="SLH"/>
    <property type="match status" value="3"/>
</dbReference>
<feature type="region of interest" description="Disordered" evidence="1">
    <location>
        <begin position="1342"/>
        <end position="1363"/>
    </location>
</feature>
<feature type="domain" description="SLH" evidence="2">
    <location>
        <begin position="1516"/>
        <end position="1573"/>
    </location>
</feature>
<protein>
    <submittedName>
        <fullName evidence="3">Choice-of-anchor D domain-containing protein</fullName>
    </submittedName>
</protein>
<accession>A0ABT6TDK7</accession>
<dbReference type="PANTHER" id="PTHR43308">
    <property type="entry name" value="OUTER MEMBRANE PROTEIN ALPHA-RELATED"/>
    <property type="match status" value="1"/>
</dbReference>
<feature type="compositionally biased region" description="Pro residues" evidence="1">
    <location>
        <begin position="1345"/>
        <end position="1360"/>
    </location>
</feature>
<comment type="caution">
    <text evidence="3">The sequence shown here is derived from an EMBL/GenBank/DDBJ whole genome shotgun (WGS) entry which is preliminary data.</text>
</comment>
<reference evidence="3" key="1">
    <citation type="submission" date="2023-04" db="EMBL/GenBank/DDBJ databases">
        <title>Comparative genomic analysis of Cohnella hashimotonis sp. nov., isolated from the International Space Station.</title>
        <authorList>
            <person name="Venkateswaran K."/>
            <person name="Simpson A."/>
        </authorList>
    </citation>
    <scope>NUCLEOTIDE SEQUENCE</scope>
    <source>
        <strain evidence="3">F6_2S_P_1</strain>
    </source>
</reference>
<dbReference type="PANTHER" id="PTHR43308:SF5">
    <property type="entry name" value="S-LAYER PROTEIN _ PEPTIDOGLYCAN ENDO-BETA-N-ACETYLGLUCOSAMINIDASE"/>
    <property type="match status" value="1"/>
</dbReference>
<dbReference type="EMBL" id="JAGRPV010000001">
    <property type="protein sequence ID" value="MDI4644425.1"/>
    <property type="molecule type" value="Genomic_DNA"/>
</dbReference>
<sequence length="1573" mass="160560">MSDVTPAELTAGYISGTQETKTVTVTRTGTGNLANLTTALSGTDASSFTITQPVLTTLNTGTPSTSFTVKAKDGLTAGTYAATVTVTADNMAPVTFTVTQVVKAPLTYTISALSDETPAELTSGYISGTQETKIVTVTRTGTGDLASLTTALSGANASSFTITQPVLTTLNTGAPSTTFTVKAKDGLVAGTYTATVTVTADNMSPVTFTVTQVVNAPLTYTISALSDVTPTALTAGYASDTQETKTVTVTRTGTGDLANLTTALSGTNASSFTITQPVLTTLNTGAPSTTFTLKAKDGLAAGTYTATVTVTADNLTPVTFTVTQVVNVPLTYTISALSDITPAALTAGYASGTQETKTVTVTRTGTGDLTNMATGLSGTNASSFTITQPAVTTLNTGAPSTTFTVKAKDGLVAGTYTATVTVTADNLTPVTFTVTQVVNAPLTYTISPLSDVTPTALTAGYASGTQETKTVTVTRTGTGDLTNMATGLSGTNASSFTITQPVLTTLNTGAPSTTFTVKAKDGLVAGTYTATVTVTADNMSPVTFTVTQVVNAPLTYTISALSDVTPAALTAGYASDTQETKTVTVTRTGTGDLTNMATGLSGTNASSFTITQPAVTTLNSGTSSTTFTVKAKDGLAAGTYTATVTVSAVNMTPVTFTVTQVVNVPLTYKISSLSDVTPAALTAGYASGTQETKTVTVTRTGTGDLANLTTALSGTNASSFTLTQPTVTTLNNGIPSTTFTVKAKDGLAAGTYTATVTVTADNMSPVTFTVTQVVNVPLTYTISALSDITPAALTAGYASGTQETKTVTVTRTGTGDLTNMATGLSGTNASSFTITQPAVTTLNSGTPSTTFTVKAKDGLVAGTYTATVTVTADNMSPVTFTVTQVVNVPLTYTISPLSDVTPAELTAGYSSGTQETKTVTVTRTGTGDLASLTTALSGTNASSFTITQPALTTLNTGAPSTTFTLKAKDGLAAGTYTATVTVTADNMSPVTFTVTQVVNVPLTYTISALSDITPAALTAGYASGTQETKTVTVTRTGTGDLTNMATGLSGTNASSFTITQPAVTTLNSGTPSTTFTVKAKDGLVAGTYTATVTVTADNMSPVTFTVTQVVNVPLTYTISALSDVTPVALTAGYASGTQETKTVTVTRTGTGDLMGLTTALSGANASSFTITQPVLTTLNSGTPSTTFTVKAKEGLAAGTYTATVTVTADNLTPVTFTVTQVVNVPLTYTISALSDITPAALTTGYASDTQETKTVTVTRTGTGDMTNMATGLSGTNASSFTITQPAVTTLNNETSSTTFTVKAKDGLAAGTYTATVTVTADNMAPVTFTVTQVVNALMSYEVPSSPTPTPAQDPVQPPVAPSDTHPVLKSRLVPNQVDFVERISQTMTNVSPISFPDVNPTSWGAYYISLASQLSIVTGNPDGNFRGTSNVTRSEFAAMVVRALHLDTSDSSGSGTFLDTKGHWAEDAIITLEKAGVIMGTGNGYFKPDKPISRAEISAILARIMDMSTATTNYFSDTTNYWAQQYIEQLHNAGIVYGKSGNMFGPKENASREESVAMIIRMLNVTLDLGLDV</sequence>
<dbReference type="InterPro" id="IPR051465">
    <property type="entry name" value="Cell_Envelope_Struct_Comp"/>
</dbReference>